<feature type="transmembrane region" description="Helical" evidence="7">
    <location>
        <begin position="279"/>
        <end position="300"/>
    </location>
</feature>
<dbReference type="CDD" id="cd06261">
    <property type="entry name" value="TM_PBP2"/>
    <property type="match status" value="1"/>
</dbReference>
<accession>A0ABY4D8T6</accession>
<feature type="transmembrane region" description="Helical" evidence="7">
    <location>
        <begin position="9"/>
        <end position="30"/>
    </location>
</feature>
<dbReference type="Gene3D" id="1.10.3720.10">
    <property type="entry name" value="MetI-like"/>
    <property type="match status" value="1"/>
</dbReference>
<evidence type="ECO:0000256" key="7">
    <source>
        <dbReference type="RuleBase" id="RU363032"/>
    </source>
</evidence>
<dbReference type="PROSITE" id="PS50928">
    <property type="entry name" value="ABC_TM1"/>
    <property type="match status" value="1"/>
</dbReference>
<keyword evidence="4 7" id="KW-0812">Transmembrane</keyword>
<name>A0ABY4D8T6_9SPIR</name>
<organism evidence="9 10">
    <name type="scientific">Sphaerochaeta associata</name>
    <dbReference type="NCBI Taxonomy" id="1129264"/>
    <lineage>
        <taxon>Bacteria</taxon>
        <taxon>Pseudomonadati</taxon>
        <taxon>Spirochaetota</taxon>
        <taxon>Spirochaetia</taxon>
        <taxon>Spirochaetales</taxon>
        <taxon>Sphaerochaetaceae</taxon>
        <taxon>Sphaerochaeta</taxon>
    </lineage>
</organism>
<keyword evidence="5 7" id="KW-1133">Transmembrane helix</keyword>
<evidence type="ECO:0000256" key="4">
    <source>
        <dbReference type="ARBA" id="ARBA00022692"/>
    </source>
</evidence>
<dbReference type="Pfam" id="PF19300">
    <property type="entry name" value="BPD_transp_1_N"/>
    <property type="match status" value="1"/>
</dbReference>
<sequence length="318" mass="35201">MIRYIIKRILWMIPVILGVAIFIFSLMYFVPGDPAAIILGSDATELELNLLREKLGFNEPFLTRLVEYLANVFLRFDFGESYITHNSITTELVRRMPYTFTLAVLCMLISVAGGVPLGVNAAVHQNKWGDRISMLIALAGVSIPAFWLGLMLVLLFSLKLGWLPAYGIGGIQYFILPAIANSLGQLAMLARQSRSSMLEVIRSDYIVTAHAKGQTKNKVIYKHALPNALIPIVTVAGSNFGRSLGGTVIIENVFSMPGIGSYMVTAINQRDYLVVQGSVILLAVSFCFIILLVDILYAFIDPRIKAQYEGVARRKKHV</sequence>
<feature type="domain" description="ABC transmembrane type-1" evidence="8">
    <location>
        <begin position="96"/>
        <end position="297"/>
    </location>
</feature>
<dbReference type="InterPro" id="IPR045621">
    <property type="entry name" value="BPD_transp_1_N"/>
</dbReference>
<evidence type="ECO:0000313" key="10">
    <source>
        <dbReference type="Proteomes" id="UP000829708"/>
    </source>
</evidence>
<evidence type="ECO:0000313" key="9">
    <source>
        <dbReference type="EMBL" id="UOM50702.1"/>
    </source>
</evidence>
<protein>
    <submittedName>
        <fullName evidence="9">ABC transporter permease</fullName>
    </submittedName>
</protein>
<keyword evidence="6 7" id="KW-0472">Membrane</keyword>
<evidence type="ECO:0000259" key="8">
    <source>
        <dbReference type="PROSITE" id="PS50928"/>
    </source>
</evidence>
<comment type="similarity">
    <text evidence="7">Belongs to the binding-protein-dependent transport system permease family.</text>
</comment>
<dbReference type="RefSeq" id="WP_244772089.1">
    <property type="nucleotide sequence ID" value="NZ_CP094929.1"/>
</dbReference>
<comment type="subcellular location">
    <subcellularLocation>
        <location evidence="1 7">Cell membrane</location>
        <topology evidence="1 7">Multi-pass membrane protein</topology>
    </subcellularLocation>
</comment>
<feature type="transmembrane region" description="Helical" evidence="7">
    <location>
        <begin position="100"/>
        <end position="123"/>
    </location>
</feature>
<dbReference type="PANTHER" id="PTHR43163:SF6">
    <property type="entry name" value="DIPEPTIDE TRANSPORT SYSTEM PERMEASE PROTEIN DPPB-RELATED"/>
    <property type="match status" value="1"/>
</dbReference>
<gene>
    <name evidence="9" type="ORF">MUG09_14150</name>
</gene>
<proteinExistence type="inferred from homology"/>
<dbReference type="InterPro" id="IPR035906">
    <property type="entry name" value="MetI-like_sf"/>
</dbReference>
<evidence type="ECO:0000256" key="1">
    <source>
        <dbReference type="ARBA" id="ARBA00004651"/>
    </source>
</evidence>
<keyword evidence="10" id="KW-1185">Reference proteome</keyword>
<dbReference type="InterPro" id="IPR000515">
    <property type="entry name" value="MetI-like"/>
</dbReference>
<feature type="transmembrane region" description="Helical" evidence="7">
    <location>
        <begin position="135"/>
        <end position="158"/>
    </location>
</feature>
<evidence type="ECO:0000256" key="2">
    <source>
        <dbReference type="ARBA" id="ARBA00022448"/>
    </source>
</evidence>
<dbReference type="SUPFAM" id="SSF161098">
    <property type="entry name" value="MetI-like"/>
    <property type="match status" value="1"/>
</dbReference>
<keyword evidence="3" id="KW-1003">Cell membrane</keyword>
<dbReference type="PANTHER" id="PTHR43163">
    <property type="entry name" value="DIPEPTIDE TRANSPORT SYSTEM PERMEASE PROTEIN DPPB-RELATED"/>
    <property type="match status" value="1"/>
</dbReference>
<evidence type="ECO:0000256" key="6">
    <source>
        <dbReference type="ARBA" id="ARBA00023136"/>
    </source>
</evidence>
<dbReference type="Proteomes" id="UP000829708">
    <property type="component" value="Chromosome"/>
</dbReference>
<evidence type="ECO:0000256" key="5">
    <source>
        <dbReference type="ARBA" id="ARBA00022989"/>
    </source>
</evidence>
<reference evidence="10" key="1">
    <citation type="journal article" date="2024" name="J Bioinform Genom">
        <title>Complete genome sequence of the type strain bacterium Sphaerochaeta associata GLS2t (VKM B-2742)t.</title>
        <authorList>
            <person name="Troshina O.Y."/>
            <person name="Tepeeva A.N."/>
            <person name="Arzamasceva V.O."/>
            <person name="Whitman W.B."/>
            <person name="Varghese N."/>
            <person name="Shapiro N."/>
            <person name="Woyke T."/>
            <person name="Kripides N.C."/>
            <person name="Vasilenko O.V."/>
        </authorList>
    </citation>
    <scope>NUCLEOTIDE SEQUENCE [LARGE SCALE GENOMIC DNA]</scope>
    <source>
        <strain evidence="10">GLS2T</strain>
    </source>
</reference>
<feature type="transmembrane region" description="Helical" evidence="7">
    <location>
        <begin position="170"/>
        <end position="190"/>
    </location>
</feature>
<dbReference type="Pfam" id="PF00528">
    <property type="entry name" value="BPD_transp_1"/>
    <property type="match status" value="1"/>
</dbReference>
<evidence type="ECO:0000256" key="3">
    <source>
        <dbReference type="ARBA" id="ARBA00022475"/>
    </source>
</evidence>
<keyword evidence="2 7" id="KW-0813">Transport</keyword>
<dbReference type="EMBL" id="CP094929">
    <property type="protein sequence ID" value="UOM50702.1"/>
    <property type="molecule type" value="Genomic_DNA"/>
</dbReference>